<organism evidence="3 4">
    <name type="scientific">Paludibaculum fermentans</name>
    <dbReference type="NCBI Taxonomy" id="1473598"/>
    <lineage>
        <taxon>Bacteria</taxon>
        <taxon>Pseudomonadati</taxon>
        <taxon>Acidobacteriota</taxon>
        <taxon>Terriglobia</taxon>
        <taxon>Bryobacterales</taxon>
        <taxon>Bryobacteraceae</taxon>
        <taxon>Paludibaculum</taxon>
    </lineage>
</organism>
<dbReference type="SUPFAM" id="SSF53300">
    <property type="entry name" value="vWA-like"/>
    <property type="match status" value="1"/>
</dbReference>
<feature type="chain" id="PRO_5032589608" evidence="1">
    <location>
        <begin position="24"/>
        <end position="352"/>
    </location>
</feature>
<dbReference type="NCBIfam" id="TIGR03436">
    <property type="entry name" value="acidobact_VWFA"/>
    <property type="match status" value="1"/>
</dbReference>
<protein>
    <submittedName>
        <fullName evidence="3">VWA domain-containing protein</fullName>
    </submittedName>
</protein>
<feature type="signal peptide" evidence="1">
    <location>
        <begin position="1"/>
        <end position="23"/>
    </location>
</feature>
<dbReference type="KEGG" id="pfer:IRI77_04630"/>
<name>A0A7S7NT69_PALFE</name>
<dbReference type="EMBL" id="CP063849">
    <property type="protein sequence ID" value="QOY89246.1"/>
    <property type="molecule type" value="Genomic_DNA"/>
</dbReference>
<evidence type="ECO:0000256" key="1">
    <source>
        <dbReference type="SAM" id="SignalP"/>
    </source>
</evidence>
<dbReference type="InterPro" id="IPR006311">
    <property type="entry name" value="TAT_signal"/>
</dbReference>
<dbReference type="InterPro" id="IPR017802">
    <property type="entry name" value="VWFA-rel_acidobac-type"/>
</dbReference>
<dbReference type="PROSITE" id="PS51318">
    <property type="entry name" value="TAT"/>
    <property type="match status" value="1"/>
</dbReference>
<dbReference type="Gene3D" id="3.40.50.410">
    <property type="entry name" value="von Willebrand factor, type A domain"/>
    <property type="match status" value="1"/>
</dbReference>
<proteinExistence type="predicted"/>
<dbReference type="SMART" id="SM00327">
    <property type="entry name" value="VWA"/>
    <property type="match status" value="1"/>
</dbReference>
<dbReference type="PROSITE" id="PS50234">
    <property type="entry name" value="VWFA"/>
    <property type="match status" value="1"/>
</dbReference>
<gene>
    <name evidence="3" type="ORF">IRI77_04630</name>
</gene>
<evidence type="ECO:0000313" key="3">
    <source>
        <dbReference type="EMBL" id="QOY89246.1"/>
    </source>
</evidence>
<evidence type="ECO:0000259" key="2">
    <source>
        <dbReference type="PROSITE" id="PS50234"/>
    </source>
</evidence>
<dbReference type="RefSeq" id="WP_194450908.1">
    <property type="nucleotide sequence ID" value="NZ_CP063849.1"/>
</dbReference>
<dbReference type="Pfam" id="PF00092">
    <property type="entry name" value="VWA"/>
    <property type="match status" value="1"/>
</dbReference>
<sequence length="352" mass="38738">MYSRRQVILGSTALALSSAAATAQQPAPNLAQQPAVSSAEAFKTAVSEVIVPVTVTDDKGRFVRDLDLKDFELRDEGKVQKITYFTRERNQPVVIGFLVDLSNSNRLHWDKFKEAIQDLVLATMEPDGKPDPRFSGYLIGYSTEAELLMNTTGDPEKILDRFRKTKPGGGAALFDAVYQSCTSRTLVKGEPIEPRRVIVIVGDGHDNNSKKTLEEVVEIAQRNLVTIYGVSTVAFGFRNDGEPNLKRLCESSGGRVVYPLENLYSDVSGYLSTPSDEGNFAYKVGTGGYAAAIMRGIVNAISATAGEITTQYIMRYTPDNTDVAKKFRKIEVRVNLANVKVRAREGYYPFAP</sequence>
<feature type="domain" description="VWFA" evidence="2">
    <location>
        <begin position="94"/>
        <end position="274"/>
    </location>
</feature>
<keyword evidence="1" id="KW-0732">Signal</keyword>
<accession>A0A7S7NT69</accession>
<evidence type="ECO:0000313" key="4">
    <source>
        <dbReference type="Proteomes" id="UP000593892"/>
    </source>
</evidence>
<dbReference type="InterPro" id="IPR002035">
    <property type="entry name" value="VWF_A"/>
</dbReference>
<reference evidence="3 4" key="1">
    <citation type="submission" date="2020-10" db="EMBL/GenBank/DDBJ databases">
        <title>Complete genome sequence of Paludibaculum fermentans P105T, a facultatively anaerobic acidobacterium capable of dissimilatory Fe(III) reduction.</title>
        <authorList>
            <person name="Dedysh S.N."/>
            <person name="Beletsky A.V."/>
            <person name="Kulichevskaya I.S."/>
            <person name="Mardanov A.V."/>
            <person name="Ravin N.V."/>
        </authorList>
    </citation>
    <scope>NUCLEOTIDE SEQUENCE [LARGE SCALE GENOMIC DNA]</scope>
    <source>
        <strain evidence="3 4">P105</strain>
    </source>
</reference>
<dbReference type="InterPro" id="IPR036465">
    <property type="entry name" value="vWFA_dom_sf"/>
</dbReference>
<dbReference type="Proteomes" id="UP000593892">
    <property type="component" value="Chromosome"/>
</dbReference>
<dbReference type="CDD" id="cd00198">
    <property type="entry name" value="vWFA"/>
    <property type="match status" value="1"/>
</dbReference>
<keyword evidence="4" id="KW-1185">Reference proteome</keyword>
<dbReference type="AlphaFoldDB" id="A0A7S7NT69"/>